<protein>
    <recommendedName>
        <fullName evidence="7">Sugar phosphate transporter domain-containing protein</fullName>
    </recommendedName>
</protein>
<reference evidence="8 9" key="1">
    <citation type="journal article" date="2018" name="MBio">
        <title>Comparative Genomics Reveals the Core Gene Toolbox for the Fungus-Insect Symbiosis.</title>
        <authorList>
            <person name="Wang Y."/>
            <person name="Stata M."/>
            <person name="Wang W."/>
            <person name="Stajich J.E."/>
            <person name="White M.M."/>
            <person name="Moncalvo J.M."/>
        </authorList>
    </citation>
    <scope>NUCLEOTIDE SEQUENCE [LARGE SCALE GENOMIC DNA]</scope>
    <source>
        <strain evidence="8 9">AUS-77-4</strain>
    </source>
</reference>
<evidence type="ECO:0000259" key="7">
    <source>
        <dbReference type="Pfam" id="PF03151"/>
    </source>
</evidence>
<dbReference type="STRING" id="61424.A0A2T9Z2V9"/>
<evidence type="ECO:0000256" key="2">
    <source>
        <dbReference type="ARBA" id="ARBA00022692"/>
    </source>
</evidence>
<evidence type="ECO:0000256" key="3">
    <source>
        <dbReference type="ARBA" id="ARBA00022989"/>
    </source>
</evidence>
<evidence type="ECO:0000256" key="6">
    <source>
        <dbReference type="SAM" id="Phobius"/>
    </source>
</evidence>
<feature type="transmembrane region" description="Helical" evidence="6">
    <location>
        <begin position="321"/>
        <end position="340"/>
    </location>
</feature>
<dbReference type="PANTHER" id="PTHR11132">
    <property type="entry name" value="SOLUTE CARRIER FAMILY 35"/>
    <property type="match status" value="1"/>
</dbReference>
<sequence>MTSNINESMGSSLRVKITEKLSQLGNFLSTANERTKTLIIIFTVFCWYFFSTLLSLYNKWLFGNKQKDFKFPLFVTSVHMLMQYLISGVLLIFMPWFRPENKPSLGNYFKKVIPCAIAASLDIGFSNLSLRTISLTFYTMCKSSVVVFALLFAFIFKLERVRLSLILVILVISGGVLMMVSGEVEFVLSGFIQVMTASVMSGVRWSLTQILIEKSKFGMNNPISTLSFLTPIMFVFILILSLKFEGLITGLYALFISSNVSELFTLMFLIVLGGLLATMMILSEFFLISQTSIVTLAVAGIVKEVLTILLSTLTFGDKLTVENVIGLIITLIGIGFYNYLKVKGSVGVPKKETYTQIRNNESSGTSEYNENADILNHEMSDNMTHRATNSMDAGFMQNSLLFGAPSPNLGSDSRTSHDNIEMETIKKM</sequence>
<feature type="transmembrane region" description="Helical" evidence="6">
    <location>
        <begin position="186"/>
        <end position="207"/>
    </location>
</feature>
<feature type="domain" description="Sugar phosphate transporter" evidence="7">
    <location>
        <begin position="42"/>
        <end position="338"/>
    </location>
</feature>
<keyword evidence="3 6" id="KW-1133">Transmembrane helix</keyword>
<feature type="transmembrane region" description="Helical" evidence="6">
    <location>
        <begin position="135"/>
        <end position="156"/>
    </location>
</feature>
<feature type="transmembrane region" description="Helical" evidence="6">
    <location>
        <begin position="69"/>
        <end position="97"/>
    </location>
</feature>
<dbReference type="InterPro" id="IPR050186">
    <property type="entry name" value="TPT_transporter"/>
</dbReference>
<feature type="compositionally biased region" description="Basic and acidic residues" evidence="5">
    <location>
        <begin position="414"/>
        <end position="428"/>
    </location>
</feature>
<keyword evidence="9" id="KW-1185">Reference proteome</keyword>
<feature type="transmembrane region" description="Helical" evidence="6">
    <location>
        <begin position="163"/>
        <end position="180"/>
    </location>
</feature>
<dbReference type="AlphaFoldDB" id="A0A2T9Z2V9"/>
<feature type="region of interest" description="Disordered" evidence="5">
    <location>
        <begin position="407"/>
        <end position="428"/>
    </location>
</feature>
<evidence type="ECO:0000256" key="4">
    <source>
        <dbReference type="ARBA" id="ARBA00023136"/>
    </source>
</evidence>
<dbReference type="InterPro" id="IPR037185">
    <property type="entry name" value="EmrE-like"/>
</dbReference>
<feature type="transmembrane region" description="Helical" evidence="6">
    <location>
        <begin position="37"/>
        <end position="57"/>
    </location>
</feature>
<gene>
    <name evidence="8" type="ORF">BB559_001156</name>
</gene>
<comment type="subcellular location">
    <subcellularLocation>
        <location evidence="1">Membrane</location>
        <topology evidence="1">Multi-pass membrane protein</topology>
    </subcellularLocation>
</comment>
<evidence type="ECO:0000256" key="5">
    <source>
        <dbReference type="SAM" id="MobiDB-lite"/>
    </source>
</evidence>
<dbReference type="GO" id="GO:0016020">
    <property type="term" value="C:membrane"/>
    <property type="evidence" value="ECO:0007669"/>
    <property type="project" value="UniProtKB-SubCell"/>
</dbReference>
<name>A0A2T9Z2V9_9FUNG</name>
<evidence type="ECO:0000313" key="8">
    <source>
        <dbReference type="EMBL" id="PVU98933.1"/>
    </source>
</evidence>
<dbReference type="EMBL" id="MBFT01000061">
    <property type="protein sequence ID" value="PVU98933.1"/>
    <property type="molecule type" value="Genomic_DNA"/>
</dbReference>
<evidence type="ECO:0000256" key="1">
    <source>
        <dbReference type="ARBA" id="ARBA00004141"/>
    </source>
</evidence>
<organism evidence="8 9">
    <name type="scientific">Furculomyces boomerangus</name>
    <dbReference type="NCBI Taxonomy" id="61424"/>
    <lineage>
        <taxon>Eukaryota</taxon>
        <taxon>Fungi</taxon>
        <taxon>Fungi incertae sedis</taxon>
        <taxon>Zoopagomycota</taxon>
        <taxon>Kickxellomycotina</taxon>
        <taxon>Harpellomycetes</taxon>
        <taxon>Harpellales</taxon>
        <taxon>Harpellaceae</taxon>
        <taxon>Furculomyces</taxon>
    </lineage>
</organism>
<dbReference type="SUPFAM" id="SSF103481">
    <property type="entry name" value="Multidrug resistance efflux transporter EmrE"/>
    <property type="match status" value="2"/>
</dbReference>
<dbReference type="Proteomes" id="UP000245699">
    <property type="component" value="Unassembled WGS sequence"/>
</dbReference>
<evidence type="ECO:0000313" key="9">
    <source>
        <dbReference type="Proteomes" id="UP000245699"/>
    </source>
</evidence>
<dbReference type="OrthoDB" id="18894at2759"/>
<feature type="transmembrane region" description="Helical" evidence="6">
    <location>
        <begin position="228"/>
        <end position="257"/>
    </location>
</feature>
<comment type="caution">
    <text evidence="8">The sequence shown here is derived from an EMBL/GenBank/DDBJ whole genome shotgun (WGS) entry which is preliminary data.</text>
</comment>
<feature type="transmembrane region" description="Helical" evidence="6">
    <location>
        <begin position="294"/>
        <end position="315"/>
    </location>
</feature>
<dbReference type="InterPro" id="IPR004853">
    <property type="entry name" value="Sugar_P_trans_dom"/>
</dbReference>
<accession>A0A2T9Z2V9</accession>
<proteinExistence type="predicted"/>
<keyword evidence="4 6" id="KW-0472">Membrane</keyword>
<keyword evidence="2 6" id="KW-0812">Transmembrane</keyword>
<feature type="transmembrane region" description="Helical" evidence="6">
    <location>
        <begin position="263"/>
        <end position="282"/>
    </location>
</feature>
<dbReference type="Pfam" id="PF03151">
    <property type="entry name" value="TPT"/>
    <property type="match status" value="1"/>
</dbReference>